<evidence type="ECO:0000256" key="1">
    <source>
        <dbReference type="SAM" id="MobiDB-lite"/>
    </source>
</evidence>
<proteinExistence type="predicted"/>
<evidence type="ECO:0000313" key="4">
    <source>
        <dbReference type="Proteomes" id="UP000250080"/>
    </source>
</evidence>
<dbReference type="OrthoDB" id="5243842at2"/>
<evidence type="ECO:0000259" key="2">
    <source>
        <dbReference type="Pfam" id="PF20114"/>
    </source>
</evidence>
<dbReference type="AlphaFoldDB" id="A0A0A8QVZ0"/>
<dbReference type="EMBL" id="LT618793">
    <property type="protein sequence ID" value="SCQ76811.1"/>
    <property type="molecule type" value="Genomic_DNA"/>
</dbReference>
<organism evidence="3 4">
    <name type="scientific">Propionibacterium freudenreichii</name>
    <dbReference type="NCBI Taxonomy" id="1744"/>
    <lineage>
        <taxon>Bacteria</taxon>
        <taxon>Bacillati</taxon>
        <taxon>Actinomycetota</taxon>
        <taxon>Actinomycetes</taxon>
        <taxon>Propionibacteriales</taxon>
        <taxon>Propionibacteriaceae</taxon>
        <taxon>Propionibacterium</taxon>
    </lineage>
</organism>
<dbReference type="RefSeq" id="WP_013161430.1">
    <property type="nucleotide sequence ID" value="NZ_CCYP01000063.1"/>
</dbReference>
<dbReference type="GeneID" id="61221805"/>
<protein>
    <recommendedName>
        <fullName evidence="2">DUF6504 domain-containing protein</fullName>
    </recommendedName>
</protein>
<dbReference type="Pfam" id="PF20114">
    <property type="entry name" value="DUF6504"/>
    <property type="match status" value="1"/>
</dbReference>
<feature type="domain" description="DUF6504" evidence="2">
    <location>
        <begin position="8"/>
        <end position="121"/>
    </location>
</feature>
<feature type="region of interest" description="Disordered" evidence="1">
    <location>
        <begin position="71"/>
        <end position="98"/>
    </location>
</feature>
<accession>A0A0A8QVZ0</accession>
<sequence>MRSYERAIICEPVQGTPHRFVWRSRLWRVSEVQRSWVEAVPWWTNPDGVGGPEGERFGTGLPADEAWWRAEGDDWASPAEPSRAPVPSSPAHGLRRGARQRTVWRVVASSGDRQGVYDLASCEGEWSLIAAVD</sequence>
<gene>
    <name evidence="3" type="ORF">PFR_JS23_703</name>
</gene>
<dbReference type="Proteomes" id="UP000250080">
    <property type="component" value="Chromosome I"/>
</dbReference>
<name>A0A0A8QVZ0_9ACTN</name>
<reference evidence="3 4" key="1">
    <citation type="submission" date="2016-09" db="EMBL/GenBank/DDBJ databases">
        <authorList>
            <person name="Laine KS P."/>
        </authorList>
    </citation>
    <scope>NUCLEOTIDE SEQUENCE [LARGE SCALE GENOMIC DNA]</scope>
    <source>
        <strain evidence="3">PFRJS-23</strain>
    </source>
</reference>
<evidence type="ECO:0000313" key="3">
    <source>
        <dbReference type="EMBL" id="SCQ76811.1"/>
    </source>
</evidence>
<dbReference type="InterPro" id="IPR045443">
    <property type="entry name" value="DUF6504"/>
</dbReference>